<feature type="coiled-coil region" evidence="3">
    <location>
        <begin position="184"/>
        <end position="211"/>
    </location>
</feature>
<proteinExistence type="predicted"/>
<evidence type="ECO:0000256" key="3">
    <source>
        <dbReference type="SAM" id="Coils"/>
    </source>
</evidence>
<protein>
    <submittedName>
        <fullName evidence="5">HlyD family secretion protein</fullName>
    </submittedName>
</protein>
<dbReference type="SUPFAM" id="SSF111369">
    <property type="entry name" value="HlyD-like secretion proteins"/>
    <property type="match status" value="2"/>
</dbReference>
<organism evidence="5 6">
    <name type="scientific">Paenibacillus vulneris</name>
    <dbReference type="NCBI Taxonomy" id="1133364"/>
    <lineage>
        <taxon>Bacteria</taxon>
        <taxon>Bacillati</taxon>
        <taxon>Bacillota</taxon>
        <taxon>Bacilli</taxon>
        <taxon>Bacillales</taxon>
        <taxon>Paenibacillaceae</taxon>
        <taxon>Paenibacillus</taxon>
    </lineage>
</organism>
<name>A0ABW3UYD2_9BACL</name>
<keyword evidence="6" id="KW-1185">Reference proteome</keyword>
<evidence type="ECO:0000256" key="2">
    <source>
        <dbReference type="ARBA" id="ARBA00023054"/>
    </source>
</evidence>
<comment type="subcellular location">
    <subcellularLocation>
        <location evidence="1">Cell envelope</location>
    </subcellularLocation>
</comment>
<dbReference type="InterPro" id="IPR050465">
    <property type="entry name" value="UPF0194_transport"/>
</dbReference>
<dbReference type="PANTHER" id="PTHR32347">
    <property type="entry name" value="EFFLUX SYSTEM COMPONENT YKNX-RELATED"/>
    <property type="match status" value="1"/>
</dbReference>
<dbReference type="InterPro" id="IPR058625">
    <property type="entry name" value="MdtA-like_BSH"/>
</dbReference>
<accession>A0ABW3UYD2</accession>
<feature type="domain" description="Multidrug resistance protein MdtA-like barrel-sandwich hybrid" evidence="4">
    <location>
        <begin position="47"/>
        <end position="309"/>
    </location>
</feature>
<sequence length="403" mass="44334">MKRNTAVIAVVALAIALGSGGYMLAAEGKDAVTLAAGKKASIVTAEQVNVSFQGVGGKIIDLPVQEEQRVTKGTVLLALDPTDIDLQLQKAQADIEVTTLKLKQTEDGLQVAQEKLNNALKQAQIGVAQAQTSQEQVHEGARSEDIERQKLAVAAAEESYNHALKLYNQLLNMEETYDNNPYSYKDHRDALENARSQLATLQNARDQQNAVLNKMLNGATEQEKQQAALVTDKAQAILEQNQLGQEDINNQRIGLDALAKQLEQQKILLQSLQIQKERMTLKSPVDGKVVKIVPKVGENVGSGTPVIIVETEKLYFDMYVDEQQVSKLKPDMTVPVHFAALPDQVQGRVQYITAAPQFASLRMSREKGTADLNTFQVRIYVDRTDKLLPGMTAEVRVDEIPAR</sequence>
<keyword evidence="2 3" id="KW-0175">Coiled coil</keyword>
<evidence type="ECO:0000259" key="4">
    <source>
        <dbReference type="Pfam" id="PF25917"/>
    </source>
</evidence>
<evidence type="ECO:0000256" key="1">
    <source>
        <dbReference type="ARBA" id="ARBA00004196"/>
    </source>
</evidence>
<comment type="caution">
    <text evidence="5">The sequence shown here is derived from an EMBL/GenBank/DDBJ whole genome shotgun (WGS) entry which is preliminary data.</text>
</comment>
<dbReference type="PANTHER" id="PTHR32347:SF23">
    <property type="entry name" value="BLL5650 PROTEIN"/>
    <property type="match status" value="1"/>
</dbReference>
<dbReference type="Gene3D" id="2.40.30.170">
    <property type="match status" value="1"/>
</dbReference>
<dbReference type="EMBL" id="JBHTLU010000058">
    <property type="protein sequence ID" value="MFD1225314.1"/>
    <property type="molecule type" value="Genomic_DNA"/>
</dbReference>
<dbReference type="Pfam" id="PF25917">
    <property type="entry name" value="BSH_RND"/>
    <property type="match status" value="1"/>
</dbReference>
<dbReference type="RefSeq" id="WP_345594074.1">
    <property type="nucleotide sequence ID" value="NZ_BAABJG010000052.1"/>
</dbReference>
<dbReference type="Proteomes" id="UP001597180">
    <property type="component" value="Unassembled WGS sequence"/>
</dbReference>
<feature type="coiled-coil region" evidence="3">
    <location>
        <begin position="255"/>
        <end position="282"/>
    </location>
</feature>
<gene>
    <name evidence="5" type="ORF">ACFQ4B_35060</name>
</gene>
<reference evidence="6" key="1">
    <citation type="journal article" date="2019" name="Int. J. Syst. Evol. Microbiol.">
        <title>The Global Catalogue of Microorganisms (GCM) 10K type strain sequencing project: providing services to taxonomists for standard genome sequencing and annotation.</title>
        <authorList>
            <consortium name="The Broad Institute Genomics Platform"/>
            <consortium name="The Broad Institute Genome Sequencing Center for Infectious Disease"/>
            <person name="Wu L."/>
            <person name="Ma J."/>
        </authorList>
    </citation>
    <scope>NUCLEOTIDE SEQUENCE [LARGE SCALE GENOMIC DNA]</scope>
    <source>
        <strain evidence="6">CCUG 53270</strain>
    </source>
</reference>
<evidence type="ECO:0000313" key="6">
    <source>
        <dbReference type="Proteomes" id="UP001597180"/>
    </source>
</evidence>
<dbReference type="Gene3D" id="2.40.50.100">
    <property type="match status" value="2"/>
</dbReference>
<evidence type="ECO:0000313" key="5">
    <source>
        <dbReference type="EMBL" id="MFD1225314.1"/>
    </source>
</evidence>